<feature type="region of interest" description="Disordered" evidence="1">
    <location>
        <begin position="42"/>
        <end position="62"/>
    </location>
</feature>
<protein>
    <submittedName>
        <fullName evidence="2">Uncharacterized protein</fullName>
    </submittedName>
</protein>
<name>A0A2T7NME9_POMCA</name>
<feature type="region of interest" description="Disordered" evidence="1">
    <location>
        <begin position="167"/>
        <end position="189"/>
    </location>
</feature>
<feature type="compositionally biased region" description="Basic and acidic residues" evidence="1">
    <location>
        <begin position="175"/>
        <end position="188"/>
    </location>
</feature>
<evidence type="ECO:0000313" key="2">
    <source>
        <dbReference type="EMBL" id="PVD22343.1"/>
    </source>
</evidence>
<dbReference type="Proteomes" id="UP000245119">
    <property type="component" value="Linkage Group LG11"/>
</dbReference>
<comment type="caution">
    <text evidence="2">The sequence shown here is derived from an EMBL/GenBank/DDBJ whole genome shotgun (WGS) entry which is preliminary data.</text>
</comment>
<evidence type="ECO:0000256" key="1">
    <source>
        <dbReference type="SAM" id="MobiDB-lite"/>
    </source>
</evidence>
<reference evidence="2 3" key="1">
    <citation type="submission" date="2018-04" db="EMBL/GenBank/DDBJ databases">
        <title>The genome of golden apple snail Pomacea canaliculata provides insight into stress tolerance and invasive adaptation.</title>
        <authorList>
            <person name="Liu C."/>
            <person name="Liu B."/>
            <person name="Ren Y."/>
            <person name="Zhang Y."/>
            <person name="Wang H."/>
            <person name="Li S."/>
            <person name="Jiang F."/>
            <person name="Yin L."/>
            <person name="Zhang G."/>
            <person name="Qian W."/>
            <person name="Fan W."/>
        </authorList>
    </citation>
    <scope>NUCLEOTIDE SEQUENCE [LARGE SCALE GENOMIC DNA]</scope>
    <source>
        <strain evidence="2">SZHN2017</strain>
        <tissue evidence="2">Muscle</tissue>
    </source>
</reference>
<sequence length="282" mass="31309">MLWHVRELLPGKDAARQSMSAVRFAPRAKLFSDKGTNLTEINVPGPCNKGKKRGKQLPSDADAARVDGCGNGRLQTTRRECRVVVEVGWLVVEAASHRSSSDIFTRASALPPTRCTHRCACVQDWLWRGVRSPPSFSSAPLLPVATRPTVAVLHFCISFHACADPSTSNARHHHSDGGPRKSQGRDKQAAAMFEPEVEYRARALKNEIPQLQPKHYQVAPLFIHFSIMKQSPPLAATHTEEGKKGGALKRTLTRFIRLKDKEHKGVLPSFLSFPAQMKRINE</sequence>
<keyword evidence="3" id="KW-1185">Reference proteome</keyword>
<gene>
    <name evidence="2" type="ORF">C0Q70_18153</name>
</gene>
<organism evidence="2 3">
    <name type="scientific">Pomacea canaliculata</name>
    <name type="common">Golden apple snail</name>
    <dbReference type="NCBI Taxonomy" id="400727"/>
    <lineage>
        <taxon>Eukaryota</taxon>
        <taxon>Metazoa</taxon>
        <taxon>Spiralia</taxon>
        <taxon>Lophotrochozoa</taxon>
        <taxon>Mollusca</taxon>
        <taxon>Gastropoda</taxon>
        <taxon>Caenogastropoda</taxon>
        <taxon>Architaenioglossa</taxon>
        <taxon>Ampullarioidea</taxon>
        <taxon>Ampullariidae</taxon>
        <taxon>Pomacea</taxon>
    </lineage>
</organism>
<dbReference type="EMBL" id="PZQS01000011">
    <property type="protein sequence ID" value="PVD22343.1"/>
    <property type="molecule type" value="Genomic_DNA"/>
</dbReference>
<evidence type="ECO:0000313" key="3">
    <source>
        <dbReference type="Proteomes" id="UP000245119"/>
    </source>
</evidence>
<proteinExistence type="predicted"/>
<accession>A0A2T7NME9</accession>
<dbReference type="AlphaFoldDB" id="A0A2T7NME9"/>